<dbReference type="AlphaFoldDB" id="A0A377BET5"/>
<dbReference type="PANTHER" id="PTHR34139:SF1">
    <property type="entry name" value="RNASE MJ1380-RELATED"/>
    <property type="match status" value="1"/>
</dbReference>
<keyword evidence="3" id="KW-0540">Nuclease</keyword>
<protein>
    <submittedName>
        <fullName evidence="7">Protein of uncharacterized function DUF86</fullName>
    </submittedName>
</protein>
<dbReference type="Pfam" id="PF01934">
    <property type="entry name" value="HepT-like"/>
    <property type="match status" value="1"/>
</dbReference>
<evidence type="ECO:0000256" key="2">
    <source>
        <dbReference type="ARBA" id="ARBA00022649"/>
    </source>
</evidence>
<evidence type="ECO:0000256" key="5">
    <source>
        <dbReference type="ARBA" id="ARBA00022801"/>
    </source>
</evidence>
<dbReference type="GO" id="GO:0000166">
    <property type="term" value="F:nucleotide binding"/>
    <property type="evidence" value="ECO:0007669"/>
    <property type="project" value="UniProtKB-KW"/>
</dbReference>
<reference evidence="7 8" key="1">
    <citation type="submission" date="2018-06" db="EMBL/GenBank/DDBJ databases">
        <authorList>
            <consortium name="Pathogen Informatics"/>
            <person name="Doyle S."/>
        </authorList>
    </citation>
    <scope>NUCLEOTIDE SEQUENCE [LARGE SCALE GENOMIC DNA]</scope>
    <source>
        <strain evidence="7 8">NCTC13148</strain>
    </source>
</reference>
<evidence type="ECO:0000256" key="1">
    <source>
        <dbReference type="ARBA" id="ARBA00022553"/>
    </source>
</evidence>
<dbReference type="InterPro" id="IPR008201">
    <property type="entry name" value="HepT-like"/>
</dbReference>
<dbReference type="SUPFAM" id="SSF51182">
    <property type="entry name" value="RmlC-like cupins"/>
    <property type="match status" value="1"/>
</dbReference>
<dbReference type="GO" id="GO:0004540">
    <property type="term" value="F:RNA nuclease activity"/>
    <property type="evidence" value="ECO:0007669"/>
    <property type="project" value="InterPro"/>
</dbReference>
<dbReference type="Proteomes" id="UP000254255">
    <property type="component" value="Unassembled WGS sequence"/>
</dbReference>
<dbReference type="PANTHER" id="PTHR34139">
    <property type="entry name" value="UPF0331 PROTEIN MJ0127"/>
    <property type="match status" value="1"/>
</dbReference>
<name>A0A377BET5_ECOLX</name>
<dbReference type="GO" id="GO:0016787">
    <property type="term" value="F:hydrolase activity"/>
    <property type="evidence" value="ECO:0007669"/>
    <property type="project" value="UniProtKB-KW"/>
</dbReference>
<evidence type="ECO:0000313" key="8">
    <source>
        <dbReference type="Proteomes" id="UP000254255"/>
    </source>
</evidence>
<evidence type="ECO:0000313" key="7">
    <source>
        <dbReference type="EMBL" id="STL60979.1"/>
    </source>
</evidence>
<keyword evidence="5" id="KW-0378">Hydrolase</keyword>
<dbReference type="Gene3D" id="2.60.120.10">
    <property type="entry name" value="Jelly Rolls"/>
    <property type="match status" value="1"/>
</dbReference>
<dbReference type="InterPro" id="IPR011051">
    <property type="entry name" value="RmlC_Cupin_sf"/>
</dbReference>
<evidence type="ECO:0000256" key="6">
    <source>
        <dbReference type="SAM" id="MobiDB-lite"/>
    </source>
</evidence>
<evidence type="ECO:0000256" key="4">
    <source>
        <dbReference type="ARBA" id="ARBA00022741"/>
    </source>
</evidence>
<feature type="region of interest" description="Disordered" evidence="6">
    <location>
        <begin position="1"/>
        <end position="48"/>
    </location>
</feature>
<keyword evidence="4" id="KW-0547">Nucleotide-binding</keyword>
<proteinExistence type="predicted"/>
<dbReference type="InterPro" id="IPR051813">
    <property type="entry name" value="HepT_RNase_toxin"/>
</dbReference>
<dbReference type="InterPro" id="IPR014710">
    <property type="entry name" value="RmlC-like_jellyroll"/>
</dbReference>
<dbReference type="GO" id="GO:0110001">
    <property type="term" value="C:toxin-antitoxin complex"/>
    <property type="evidence" value="ECO:0007669"/>
    <property type="project" value="InterPro"/>
</dbReference>
<keyword evidence="2" id="KW-1277">Toxin-antitoxin system</keyword>
<keyword evidence="1" id="KW-0597">Phosphoprotein</keyword>
<sequence>MSENRLPRLPRPHSAGRNRCAQLRGRDGQGRLLGRQAHPAGRHHEPDRHREAATKVMDGYVEFTQAHADVPWRSMRNMRNRMAHGYFDINLDVVWETYRNGCRRCSSNCPPCVRMPTMKTVTTTVKEGSPMTVESRIFSVAEYVQPSEGEPIRSVVLETRDSIIVVWHVHPGQEIAAHIHPHGQDTWTVLSGMADYFQGNGLFVPSGKVR</sequence>
<evidence type="ECO:0000256" key="3">
    <source>
        <dbReference type="ARBA" id="ARBA00022722"/>
    </source>
</evidence>
<gene>
    <name evidence="7" type="ORF">NCTC13148_00278</name>
</gene>
<dbReference type="EMBL" id="UGET01000002">
    <property type="protein sequence ID" value="STL60979.1"/>
    <property type="molecule type" value="Genomic_DNA"/>
</dbReference>
<accession>A0A377BET5</accession>
<organism evidence="7 8">
    <name type="scientific">Escherichia coli</name>
    <dbReference type="NCBI Taxonomy" id="562"/>
    <lineage>
        <taxon>Bacteria</taxon>
        <taxon>Pseudomonadati</taxon>
        <taxon>Pseudomonadota</taxon>
        <taxon>Gammaproteobacteria</taxon>
        <taxon>Enterobacterales</taxon>
        <taxon>Enterobacteriaceae</taxon>
        <taxon>Escherichia</taxon>
    </lineage>
</organism>